<protein>
    <recommendedName>
        <fullName evidence="3">asparagine synthase (glutamine-hydrolyzing)</fullName>
        <ecNumber evidence="3">6.3.5.4</ecNumber>
    </recommendedName>
</protein>
<evidence type="ECO:0000313" key="12">
    <source>
        <dbReference type="EMBL" id="UXE59908.1"/>
    </source>
</evidence>
<evidence type="ECO:0000256" key="10">
    <source>
        <dbReference type="PIRSR" id="PIRSR001589-2"/>
    </source>
</evidence>
<keyword evidence="5 10" id="KW-0067">ATP-binding</keyword>
<evidence type="ECO:0000259" key="11">
    <source>
        <dbReference type="PROSITE" id="PS51278"/>
    </source>
</evidence>
<dbReference type="InterPro" id="IPR033738">
    <property type="entry name" value="AsnB_N"/>
</dbReference>
<dbReference type="CDD" id="cd01991">
    <property type="entry name" value="Asn_synthase_B_C"/>
    <property type="match status" value="1"/>
</dbReference>
<dbReference type="GO" id="GO:0005524">
    <property type="term" value="F:ATP binding"/>
    <property type="evidence" value="ECO:0007669"/>
    <property type="project" value="UniProtKB-KW"/>
</dbReference>
<proteinExistence type="inferred from homology"/>
<evidence type="ECO:0000256" key="9">
    <source>
        <dbReference type="PIRSR" id="PIRSR001589-1"/>
    </source>
</evidence>
<dbReference type="GO" id="GO:0004066">
    <property type="term" value="F:asparagine synthase (glutamine-hydrolyzing) activity"/>
    <property type="evidence" value="ECO:0007669"/>
    <property type="project" value="UniProtKB-EC"/>
</dbReference>
<dbReference type="PIRSF" id="PIRSF001589">
    <property type="entry name" value="Asn_synthetase_glu-h"/>
    <property type="match status" value="1"/>
</dbReference>
<sequence length="641" mass="72280">MCGITAAIGAISPMIIKATEQINDAQFHRGPDGGGFWSSVDENEQGVALAHRRLAIMDLSANGAQPMIDQVTGNVITYNGEVYNYQELRRDLEKQGVKFRSECDTEVLLAGYRVWGEGVLDYLRGMFAFVIWNPQQNKAFCARDRLGIKPLYYASVQNNGGNTLLIASELRALLASGLIERKLDQKSLENYLWNGFVISPNTIIEAISLLPAGYKMTINMEGEIENYESFWTIPKYHSNNSSLESLEQELRDAVKMRLVSDVPVGVFLSGGIDSSVVAALAVQANAGTVKTFNLSFEEVEYDESVYAHQVAQALGTEHLEVQLSQAQFFAQLESALGSLDQPTFDGLNTYYISRAVKESGITVALAGTGGDELFGGYRSFREVSLAVKINQYLNKLPYSFRQNLSKQFIHWNEGELGSFPAQTRWGKIEDLLSTSNLTNIYQVFYSLFTKDFQNQLLGQKEYPSSYYGLTDFYTQKFQETIAQEPTLSSISQLEIAIFLGERLLRDTDVASMANSLEVRLPLIDHKVVGLVIEQKLKNRFYPLGKKRFLQNLVAEQLDARLFNRPKSGFVLPIEQWCRQSLKREISETFSDRAHLARIGLNADAVNALWQAFLADSPGLYWSRIWSIYILCWWCDRYQVSR</sequence>
<evidence type="ECO:0000256" key="1">
    <source>
        <dbReference type="ARBA" id="ARBA00005187"/>
    </source>
</evidence>
<evidence type="ECO:0000256" key="4">
    <source>
        <dbReference type="ARBA" id="ARBA00022741"/>
    </source>
</evidence>
<keyword evidence="6 9" id="KW-0061">Asparagine biosynthesis</keyword>
<dbReference type="Pfam" id="PF00733">
    <property type="entry name" value="Asn_synthase"/>
    <property type="match status" value="1"/>
</dbReference>
<name>A0A977PV98_9CYAN</name>
<dbReference type="Proteomes" id="UP001065613">
    <property type="component" value="Chromosome"/>
</dbReference>
<dbReference type="CDD" id="cd00712">
    <property type="entry name" value="AsnB"/>
    <property type="match status" value="1"/>
</dbReference>
<dbReference type="PROSITE" id="PS51278">
    <property type="entry name" value="GATASE_TYPE_2"/>
    <property type="match status" value="1"/>
</dbReference>
<evidence type="ECO:0000256" key="8">
    <source>
        <dbReference type="ARBA" id="ARBA00048741"/>
    </source>
</evidence>
<evidence type="ECO:0000256" key="6">
    <source>
        <dbReference type="ARBA" id="ARBA00022888"/>
    </source>
</evidence>
<keyword evidence="7 9" id="KW-0315">Glutamine amidotransferase</keyword>
<dbReference type="Pfam" id="PF13537">
    <property type="entry name" value="GATase_7"/>
    <property type="match status" value="1"/>
</dbReference>
<dbReference type="SUPFAM" id="SSF56235">
    <property type="entry name" value="N-terminal nucleophile aminohydrolases (Ntn hydrolases)"/>
    <property type="match status" value="1"/>
</dbReference>
<keyword evidence="9" id="KW-0028">Amino-acid biosynthesis</keyword>
<dbReference type="NCBIfam" id="TIGR01536">
    <property type="entry name" value="asn_synth_AEB"/>
    <property type="match status" value="1"/>
</dbReference>
<organism evidence="12">
    <name type="scientific">Woronichinia naegeliana WA131</name>
    <dbReference type="NCBI Taxonomy" id="2824559"/>
    <lineage>
        <taxon>Bacteria</taxon>
        <taxon>Bacillati</taxon>
        <taxon>Cyanobacteriota</taxon>
        <taxon>Cyanophyceae</taxon>
        <taxon>Synechococcales</taxon>
        <taxon>Coelosphaeriaceae</taxon>
        <taxon>Woronichinia</taxon>
    </lineage>
</organism>
<gene>
    <name evidence="12" type="primary">asnB</name>
    <name evidence="12" type="ORF">KA717_30105</name>
</gene>
<dbReference type="EMBL" id="CP073041">
    <property type="protein sequence ID" value="UXE59908.1"/>
    <property type="molecule type" value="Genomic_DNA"/>
</dbReference>
<dbReference type="InterPro" id="IPR017932">
    <property type="entry name" value="GATase_2_dom"/>
</dbReference>
<evidence type="ECO:0000256" key="3">
    <source>
        <dbReference type="ARBA" id="ARBA00012737"/>
    </source>
</evidence>
<dbReference type="PANTHER" id="PTHR43284:SF1">
    <property type="entry name" value="ASPARAGINE SYNTHETASE"/>
    <property type="match status" value="1"/>
</dbReference>
<dbReference type="InterPro" id="IPR051786">
    <property type="entry name" value="ASN_synthetase/amidase"/>
</dbReference>
<dbReference type="GO" id="GO:0005829">
    <property type="term" value="C:cytosol"/>
    <property type="evidence" value="ECO:0007669"/>
    <property type="project" value="TreeGrafter"/>
</dbReference>
<evidence type="ECO:0000256" key="5">
    <source>
        <dbReference type="ARBA" id="ARBA00022840"/>
    </source>
</evidence>
<dbReference type="KEGG" id="wna:KA717_30105"/>
<dbReference type="InterPro" id="IPR029055">
    <property type="entry name" value="Ntn_hydrolases_N"/>
</dbReference>
<evidence type="ECO:0000256" key="2">
    <source>
        <dbReference type="ARBA" id="ARBA00005752"/>
    </source>
</evidence>
<feature type="active site" description="For GATase activity" evidence="9">
    <location>
        <position position="2"/>
    </location>
</feature>
<dbReference type="AlphaFoldDB" id="A0A977PV98"/>
<comment type="similarity">
    <text evidence="2">Belongs to the asparagine synthetase family.</text>
</comment>
<dbReference type="PANTHER" id="PTHR43284">
    <property type="entry name" value="ASPARAGINE SYNTHETASE (GLUTAMINE-HYDROLYZING)"/>
    <property type="match status" value="1"/>
</dbReference>
<dbReference type="GO" id="GO:0006529">
    <property type="term" value="P:asparagine biosynthetic process"/>
    <property type="evidence" value="ECO:0007669"/>
    <property type="project" value="UniProtKB-KW"/>
</dbReference>
<evidence type="ECO:0000256" key="7">
    <source>
        <dbReference type="ARBA" id="ARBA00022962"/>
    </source>
</evidence>
<feature type="binding site" evidence="10">
    <location>
        <position position="104"/>
    </location>
    <ligand>
        <name>L-glutamine</name>
        <dbReference type="ChEBI" id="CHEBI:58359"/>
    </ligand>
</feature>
<keyword evidence="12" id="KW-0436">Ligase</keyword>
<dbReference type="InterPro" id="IPR006426">
    <property type="entry name" value="Asn_synth_AEB"/>
</dbReference>
<dbReference type="InterPro" id="IPR014729">
    <property type="entry name" value="Rossmann-like_a/b/a_fold"/>
</dbReference>
<keyword evidence="4 10" id="KW-0547">Nucleotide-binding</keyword>
<dbReference type="EC" id="6.3.5.4" evidence="3"/>
<dbReference type="Gene3D" id="3.60.20.10">
    <property type="entry name" value="Glutamine Phosphoribosylpyrophosphate, subunit 1, domain 1"/>
    <property type="match status" value="1"/>
</dbReference>
<dbReference type="Gene3D" id="3.40.50.620">
    <property type="entry name" value="HUPs"/>
    <property type="match status" value="2"/>
</dbReference>
<dbReference type="SUPFAM" id="SSF52402">
    <property type="entry name" value="Adenine nucleotide alpha hydrolases-like"/>
    <property type="match status" value="1"/>
</dbReference>
<comment type="catalytic activity">
    <reaction evidence="8">
        <text>L-aspartate + L-glutamine + ATP + H2O = L-asparagine + L-glutamate + AMP + diphosphate + H(+)</text>
        <dbReference type="Rhea" id="RHEA:12228"/>
        <dbReference type="ChEBI" id="CHEBI:15377"/>
        <dbReference type="ChEBI" id="CHEBI:15378"/>
        <dbReference type="ChEBI" id="CHEBI:29985"/>
        <dbReference type="ChEBI" id="CHEBI:29991"/>
        <dbReference type="ChEBI" id="CHEBI:30616"/>
        <dbReference type="ChEBI" id="CHEBI:33019"/>
        <dbReference type="ChEBI" id="CHEBI:58048"/>
        <dbReference type="ChEBI" id="CHEBI:58359"/>
        <dbReference type="ChEBI" id="CHEBI:456215"/>
        <dbReference type="EC" id="6.3.5.4"/>
    </reaction>
</comment>
<reference evidence="12" key="1">
    <citation type="submission" date="2021-04" db="EMBL/GenBank/DDBJ databases">
        <title>Genome sequence of Woronichinia naegeliana from Washington state freshwater lake bloom.</title>
        <authorList>
            <person name="Dreher T.W."/>
        </authorList>
    </citation>
    <scope>NUCLEOTIDE SEQUENCE</scope>
    <source>
        <strain evidence="12">WA131</strain>
    </source>
</reference>
<accession>A0A977PV98</accession>
<dbReference type="InterPro" id="IPR001962">
    <property type="entry name" value="Asn_synthase"/>
</dbReference>
<comment type="pathway">
    <text evidence="1">Amino-acid biosynthesis; L-asparagine biosynthesis; L-asparagine from L-aspartate (L-Gln route): step 1/1.</text>
</comment>
<feature type="domain" description="Glutamine amidotransferase type-2" evidence="11">
    <location>
        <begin position="2"/>
        <end position="221"/>
    </location>
</feature>